<name>A0A3B0SZZ1_9ZZZZ</name>
<dbReference type="GO" id="GO:0003676">
    <property type="term" value="F:nucleic acid binding"/>
    <property type="evidence" value="ECO:0007669"/>
    <property type="project" value="InterPro"/>
</dbReference>
<dbReference type="PRINTS" id="PR00050">
    <property type="entry name" value="COLDSHOCK"/>
</dbReference>
<dbReference type="InterPro" id="IPR050181">
    <property type="entry name" value="Cold_shock_domain"/>
</dbReference>
<proteinExistence type="predicted"/>
<sequence>MKPLQEIEIPQETAETPEAEVVEISGVVKWFDAVKGFGFIVPQGGGADVLIHSSCLRRHGVNATYEGARIRCEAVERPRGLQAYRIIDMDESECVRPVERPNRTRVMVVPQGDFEKATVKWFNRARGYGFLTQGEGTRDVFVHMETLRRHGLPELFTGQVVWVRFGQGPKGLMAAEIKFESDGPSYSTH</sequence>
<dbReference type="PANTHER" id="PTHR11544">
    <property type="entry name" value="COLD SHOCK DOMAIN CONTAINING PROTEINS"/>
    <property type="match status" value="1"/>
</dbReference>
<dbReference type="SUPFAM" id="SSF50249">
    <property type="entry name" value="Nucleic acid-binding proteins"/>
    <property type="match status" value="2"/>
</dbReference>
<dbReference type="CDD" id="cd04458">
    <property type="entry name" value="CSP_CDS"/>
    <property type="match status" value="2"/>
</dbReference>
<reference evidence="2" key="1">
    <citation type="submission" date="2018-06" db="EMBL/GenBank/DDBJ databases">
        <authorList>
            <person name="Zhirakovskaya E."/>
        </authorList>
    </citation>
    <scope>NUCLEOTIDE SEQUENCE</scope>
</reference>
<gene>
    <name evidence="2" type="ORF">MNBD_ALPHA09-1192</name>
</gene>
<accession>A0A3B0SZZ1</accession>
<dbReference type="InterPro" id="IPR012340">
    <property type="entry name" value="NA-bd_OB-fold"/>
</dbReference>
<dbReference type="AlphaFoldDB" id="A0A3B0SZZ1"/>
<feature type="domain" description="CSD" evidence="1">
    <location>
        <begin position="114"/>
        <end position="179"/>
    </location>
</feature>
<organism evidence="2">
    <name type="scientific">hydrothermal vent metagenome</name>
    <dbReference type="NCBI Taxonomy" id="652676"/>
    <lineage>
        <taxon>unclassified sequences</taxon>
        <taxon>metagenomes</taxon>
        <taxon>ecological metagenomes</taxon>
    </lineage>
</organism>
<protein>
    <submittedName>
        <fullName evidence="2">Cold shock protein of CSP family =&gt; dimer</fullName>
    </submittedName>
</protein>
<dbReference type="InterPro" id="IPR011129">
    <property type="entry name" value="CSD"/>
</dbReference>
<dbReference type="EMBL" id="UOEM01000005">
    <property type="protein sequence ID" value="VAW10180.1"/>
    <property type="molecule type" value="Genomic_DNA"/>
</dbReference>
<dbReference type="SMART" id="SM00357">
    <property type="entry name" value="CSP"/>
    <property type="match status" value="2"/>
</dbReference>
<evidence type="ECO:0000313" key="2">
    <source>
        <dbReference type="EMBL" id="VAW10180.1"/>
    </source>
</evidence>
<dbReference type="Gene3D" id="2.40.50.140">
    <property type="entry name" value="Nucleic acid-binding proteins"/>
    <property type="match status" value="2"/>
</dbReference>
<dbReference type="PROSITE" id="PS51857">
    <property type="entry name" value="CSD_2"/>
    <property type="match status" value="2"/>
</dbReference>
<feature type="domain" description="CSD" evidence="1">
    <location>
        <begin position="23"/>
        <end position="88"/>
    </location>
</feature>
<dbReference type="Pfam" id="PF00313">
    <property type="entry name" value="CSD"/>
    <property type="match status" value="2"/>
</dbReference>
<evidence type="ECO:0000259" key="1">
    <source>
        <dbReference type="PROSITE" id="PS51857"/>
    </source>
</evidence>
<dbReference type="InterPro" id="IPR002059">
    <property type="entry name" value="CSP_DNA-bd"/>
</dbReference>